<dbReference type="Proteomes" id="UP000093737">
    <property type="component" value="Unassembled WGS sequence"/>
</dbReference>
<dbReference type="EMBL" id="LYTK01000024">
    <property type="protein sequence ID" value="OBQ58355.1"/>
    <property type="molecule type" value="Genomic_DNA"/>
</dbReference>
<comment type="caution">
    <text evidence="1">The sequence shown here is derived from an EMBL/GenBank/DDBJ whole genome shotgun (WGS) entry which is preliminary data.</text>
</comment>
<dbReference type="RefSeq" id="WP_056578312.1">
    <property type="nucleotide sequence ID" value="NZ_CP033334.1"/>
</dbReference>
<evidence type="ECO:0000313" key="2">
    <source>
        <dbReference type="Proteomes" id="UP000093737"/>
    </source>
</evidence>
<dbReference type="AlphaFoldDB" id="A0A6M7TZL8"/>
<evidence type="ECO:0000313" key="1">
    <source>
        <dbReference type="EMBL" id="OBQ58355.1"/>
    </source>
</evidence>
<dbReference type="PANTHER" id="PTHR33973">
    <property type="entry name" value="OS07G0153300 PROTEIN"/>
    <property type="match status" value="1"/>
</dbReference>
<organism evidence="1 2">
    <name type="scientific">Rhizobium loti</name>
    <name type="common">Mesorhizobium loti</name>
    <dbReference type="NCBI Taxonomy" id="381"/>
    <lineage>
        <taxon>Bacteria</taxon>
        <taxon>Pseudomonadati</taxon>
        <taxon>Pseudomonadota</taxon>
        <taxon>Alphaproteobacteria</taxon>
        <taxon>Hyphomicrobiales</taxon>
        <taxon>Phyllobacteriaceae</taxon>
        <taxon>Mesorhizobium</taxon>
    </lineage>
</organism>
<dbReference type="PANTHER" id="PTHR33973:SF4">
    <property type="entry name" value="OS07G0153300 PROTEIN"/>
    <property type="match status" value="1"/>
</dbReference>
<protein>
    <submittedName>
        <fullName evidence="1">Uncharacterized protein</fullName>
    </submittedName>
</protein>
<reference evidence="1 2" key="1">
    <citation type="submission" date="2016-05" db="EMBL/GenBank/DDBJ databases">
        <authorList>
            <person name="Ramsay J.P."/>
        </authorList>
    </citation>
    <scope>NUCLEOTIDE SEQUENCE [LARGE SCALE GENOMIC DNA]</scope>
    <source>
        <strain evidence="1 2">NZP2042</strain>
    </source>
</reference>
<accession>A0A6M7TZL8</accession>
<dbReference type="InterPro" id="IPR010775">
    <property type="entry name" value="DUF1365"/>
</dbReference>
<gene>
    <name evidence="1" type="ORF">A8145_26470</name>
</gene>
<proteinExistence type="predicted"/>
<sequence>MGERITTLEQNGPPPQAAGVLYPGEVMHARLKPFGHRFVYRVFSLLVDIDRLAELGRMTWLLRVNRPGLASFHESDHVNTPGETLRAFVDGLLVDAGLGKPAARVLLLAYPRIFGYVFNPISVYFCYDATGALIALIYAVRNTFGGRRIYVSPIRPGELGPAGVRQTQAKLFHVSPFIGMDARYHFRILPPGKTVRLRIHETENGEPLLAAAFAGTARPLATPDIGACLAKFPLMTLKIILGIHWEALKLWLKGARFHPSPETPEVAQSAQYSIPIGPEPHVPRK</sequence>
<name>A0A6M7TZL8_RHILI</name>
<dbReference type="Pfam" id="PF07103">
    <property type="entry name" value="DUF1365"/>
    <property type="match status" value="1"/>
</dbReference>